<dbReference type="PANTHER" id="PTHR30146">
    <property type="entry name" value="LACI-RELATED TRANSCRIPTIONAL REPRESSOR"/>
    <property type="match status" value="1"/>
</dbReference>
<dbReference type="Pfam" id="PF00356">
    <property type="entry name" value="LacI"/>
    <property type="match status" value="1"/>
</dbReference>
<feature type="domain" description="HTH lacI-type" evidence="4">
    <location>
        <begin position="2"/>
        <end position="56"/>
    </location>
</feature>
<keyword evidence="1" id="KW-0805">Transcription regulation</keyword>
<accession>A0A0U5BS92</accession>
<evidence type="ECO:0000256" key="2">
    <source>
        <dbReference type="ARBA" id="ARBA00023125"/>
    </source>
</evidence>
<dbReference type="SMART" id="SM00354">
    <property type="entry name" value="HTH_LACI"/>
    <property type="match status" value="1"/>
</dbReference>
<dbReference type="KEGG" id="malk:MalAC0309_0354"/>
<dbReference type="SUPFAM" id="SSF47413">
    <property type="entry name" value="lambda repressor-like DNA-binding domains"/>
    <property type="match status" value="1"/>
</dbReference>
<dbReference type="Gene3D" id="3.40.50.2300">
    <property type="match status" value="2"/>
</dbReference>
<dbReference type="Proteomes" id="UP000218965">
    <property type="component" value="Chromosome"/>
</dbReference>
<dbReference type="InterPro" id="IPR028082">
    <property type="entry name" value="Peripla_BP_I"/>
</dbReference>
<dbReference type="Gene3D" id="1.10.260.40">
    <property type="entry name" value="lambda repressor-like DNA-binding domains"/>
    <property type="match status" value="1"/>
</dbReference>
<evidence type="ECO:0000313" key="6">
    <source>
        <dbReference type="Proteomes" id="UP000218965"/>
    </source>
</evidence>
<dbReference type="InterPro" id="IPR001761">
    <property type="entry name" value="Peripla_BP/Lac1_sug-bd_dom"/>
</dbReference>
<name>A0A0U5BS92_9MICO</name>
<dbReference type="PROSITE" id="PS50932">
    <property type="entry name" value="HTH_LACI_2"/>
    <property type="match status" value="1"/>
</dbReference>
<proteinExistence type="predicted"/>
<keyword evidence="3" id="KW-0804">Transcription</keyword>
<keyword evidence="2" id="KW-0238">DNA-binding</keyword>
<dbReference type="EMBL" id="AP017315">
    <property type="protein sequence ID" value="BAU31229.1"/>
    <property type="molecule type" value="Genomic_DNA"/>
</dbReference>
<protein>
    <submittedName>
        <fullName evidence="5">Transcriptional regulator, LacI family</fullName>
    </submittedName>
</protein>
<evidence type="ECO:0000259" key="4">
    <source>
        <dbReference type="PROSITE" id="PS50932"/>
    </source>
</evidence>
<dbReference type="AlphaFoldDB" id="A0A0U5BS92"/>
<evidence type="ECO:0000256" key="3">
    <source>
        <dbReference type="ARBA" id="ARBA00023163"/>
    </source>
</evidence>
<dbReference type="CDD" id="cd01392">
    <property type="entry name" value="HTH_LacI"/>
    <property type="match status" value="1"/>
</dbReference>
<dbReference type="GO" id="GO:0003700">
    <property type="term" value="F:DNA-binding transcription factor activity"/>
    <property type="evidence" value="ECO:0007669"/>
    <property type="project" value="TreeGrafter"/>
</dbReference>
<reference evidence="6" key="1">
    <citation type="submission" date="2015-12" db="EMBL/GenBank/DDBJ databases">
        <authorList>
            <person name="Shamseldin A."/>
            <person name="Moawad H."/>
            <person name="Abd El-Rahim W.M."/>
            <person name="Sadowsky M.J."/>
        </authorList>
    </citation>
    <scope>NUCLEOTIDE SEQUENCE [LARGE SCALE GENOMIC DNA]</scope>
    <source>
        <strain evidence="6">JAM AC0309</strain>
    </source>
</reference>
<dbReference type="Pfam" id="PF00532">
    <property type="entry name" value="Peripla_BP_1"/>
    <property type="match status" value="1"/>
</dbReference>
<dbReference type="CDD" id="cd06267">
    <property type="entry name" value="PBP1_LacI_sugar_binding-like"/>
    <property type="match status" value="1"/>
</dbReference>
<sequence>MTTMREVASRAGVSVKTVSRVFNDDPHVMPETRERVQRAIRELNYVPNVLATTFRAGRSSVIGVAVPDIVDPFFAAIARAIDRQARRHGISTLVASLGDNPADERPTIESLLSRKLSGLIFAPIHDDQSYLHRWIEHTPLVCIDRAPTNLDVDTFTADDEGGAYLATTHLIDRGHTRVAYLGDSLRQSTERARLVGWRRANAERGLDPSAELIVGGVSDVAAARDAAARLTSLALPPTALFSSNARTTMAILRALRDDPPALVGFGDFPLADLLHPAVTVIDQNPDRLGELAAERVLARTHQEHAPLAAPEAVAVQLITRESCTPFRQ</sequence>
<evidence type="ECO:0000313" key="5">
    <source>
        <dbReference type="EMBL" id="BAU31229.1"/>
    </source>
</evidence>
<evidence type="ECO:0000256" key="1">
    <source>
        <dbReference type="ARBA" id="ARBA00023015"/>
    </source>
</evidence>
<dbReference type="InterPro" id="IPR000843">
    <property type="entry name" value="HTH_LacI"/>
</dbReference>
<dbReference type="SUPFAM" id="SSF53822">
    <property type="entry name" value="Periplasmic binding protein-like I"/>
    <property type="match status" value="1"/>
</dbReference>
<reference evidence="5 6" key="2">
    <citation type="submission" date="2016-01" db="EMBL/GenBank/DDBJ databases">
        <title>Microcella alkaliphila JAM AC0309 whole genome shotgun sequence.</title>
        <authorList>
            <person name="Kurata A."/>
            <person name="Hirose Y."/>
            <person name="Kishimoto N."/>
            <person name="Kobayashi T."/>
        </authorList>
    </citation>
    <scope>NUCLEOTIDE SEQUENCE [LARGE SCALE GENOMIC DNA]</scope>
    <source>
        <strain evidence="5 6">JAM AC0309</strain>
    </source>
</reference>
<dbReference type="InterPro" id="IPR010982">
    <property type="entry name" value="Lambda_DNA-bd_dom_sf"/>
</dbReference>
<dbReference type="GO" id="GO:0000976">
    <property type="term" value="F:transcription cis-regulatory region binding"/>
    <property type="evidence" value="ECO:0007669"/>
    <property type="project" value="TreeGrafter"/>
</dbReference>
<gene>
    <name evidence="5" type="ORF">MalAC0309_0354</name>
</gene>
<dbReference type="PANTHER" id="PTHR30146:SF109">
    <property type="entry name" value="HTH-TYPE TRANSCRIPTIONAL REGULATOR GALS"/>
    <property type="match status" value="1"/>
</dbReference>
<organism evidence="5 6">
    <name type="scientific">Microcella alkaliphila</name>
    <dbReference type="NCBI Taxonomy" id="279828"/>
    <lineage>
        <taxon>Bacteria</taxon>
        <taxon>Bacillati</taxon>
        <taxon>Actinomycetota</taxon>
        <taxon>Actinomycetes</taxon>
        <taxon>Micrococcales</taxon>
        <taxon>Microbacteriaceae</taxon>
        <taxon>Microcella</taxon>
    </lineage>
</organism>